<evidence type="ECO:0000256" key="8">
    <source>
        <dbReference type="ARBA" id="ARBA00023012"/>
    </source>
</evidence>
<dbReference type="SMART" id="SM00388">
    <property type="entry name" value="HisKA"/>
    <property type="match status" value="1"/>
</dbReference>
<dbReference type="Pfam" id="PF00512">
    <property type="entry name" value="HisKA"/>
    <property type="match status" value="1"/>
</dbReference>
<dbReference type="FunFam" id="3.30.565.10:FF:000037">
    <property type="entry name" value="Hybrid sensor histidine kinase/response regulator"/>
    <property type="match status" value="1"/>
</dbReference>
<dbReference type="InterPro" id="IPR036097">
    <property type="entry name" value="HisK_dim/P_sf"/>
</dbReference>
<dbReference type="CDD" id="cd00075">
    <property type="entry name" value="HATPase"/>
    <property type="match status" value="1"/>
</dbReference>
<dbReference type="Pfam" id="PF02518">
    <property type="entry name" value="HATPase_c"/>
    <property type="match status" value="1"/>
</dbReference>
<evidence type="ECO:0000256" key="9">
    <source>
        <dbReference type="ARBA" id="ARBA00023015"/>
    </source>
</evidence>
<keyword evidence="3 12" id="KW-0597">Phosphoprotein</keyword>
<keyword evidence="13" id="KW-0472">Membrane</keyword>
<gene>
    <name evidence="17" type="ORF">FA046_12420</name>
</gene>
<dbReference type="InterPro" id="IPR009057">
    <property type="entry name" value="Homeodomain-like_sf"/>
</dbReference>
<feature type="modified residue" description="4-aspartylphosphate" evidence="12">
    <location>
        <position position="1136"/>
    </location>
</feature>
<dbReference type="CDD" id="cd17574">
    <property type="entry name" value="REC_OmpR"/>
    <property type="match status" value="1"/>
</dbReference>
<feature type="domain" description="HTH araC/xylS-type" evidence="14">
    <location>
        <begin position="1235"/>
        <end position="1334"/>
    </location>
</feature>
<dbReference type="InterPro" id="IPR011006">
    <property type="entry name" value="CheY-like_superfamily"/>
</dbReference>
<feature type="transmembrane region" description="Helical" evidence="13">
    <location>
        <begin position="783"/>
        <end position="804"/>
    </location>
</feature>
<dbReference type="EC" id="2.7.13.3" evidence="2"/>
<evidence type="ECO:0000256" key="1">
    <source>
        <dbReference type="ARBA" id="ARBA00000085"/>
    </source>
</evidence>
<keyword evidence="7" id="KW-0067">ATP-binding</keyword>
<evidence type="ECO:0000313" key="17">
    <source>
        <dbReference type="EMBL" id="TKB96875.1"/>
    </source>
</evidence>
<dbReference type="Pfam" id="PF16819">
    <property type="entry name" value="DUF5074"/>
    <property type="match status" value="1"/>
</dbReference>
<evidence type="ECO:0000259" key="16">
    <source>
        <dbReference type="PROSITE" id="PS50110"/>
    </source>
</evidence>
<dbReference type="Gene3D" id="3.40.50.2300">
    <property type="match status" value="1"/>
</dbReference>
<dbReference type="SMART" id="SM00342">
    <property type="entry name" value="HTH_ARAC"/>
    <property type="match status" value="1"/>
</dbReference>
<dbReference type="SUPFAM" id="SSF55874">
    <property type="entry name" value="ATPase domain of HSP90 chaperone/DNA topoisomerase II/histidine kinase"/>
    <property type="match status" value="1"/>
</dbReference>
<dbReference type="Pfam" id="PF12833">
    <property type="entry name" value="HTH_18"/>
    <property type="match status" value="1"/>
</dbReference>
<keyword evidence="5" id="KW-0547">Nucleotide-binding</keyword>
<dbReference type="SUPFAM" id="SSF46689">
    <property type="entry name" value="Homeodomain-like"/>
    <property type="match status" value="1"/>
</dbReference>
<dbReference type="OrthoDB" id="9809670at2"/>
<accession>A0A4U1BVP2</accession>
<evidence type="ECO:0000256" key="10">
    <source>
        <dbReference type="ARBA" id="ARBA00023125"/>
    </source>
</evidence>
<evidence type="ECO:0000256" key="13">
    <source>
        <dbReference type="SAM" id="Phobius"/>
    </source>
</evidence>
<dbReference type="SUPFAM" id="SSF52172">
    <property type="entry name" value="CheY-like"/>
    <property type="match status" value="1"/>
</dbReference>
<dbReference type="FunFam" id="1.10.287.130:FF:000045">
    <property type="entry name" value="Two-component system sensor histidine kinase/response regulator"/>
    <property type="match status" value="1"/>
</dbReference>
<keyword evidence="18" id="KW-1185">Reference proteome</keyword>
<evidence type="ECO:0000256" key="11">
    <source>
        <dbReference type="ARBA" id="ARBA00023163"/>
    </source>
</evidence>
<dbReference type="InterPro" id="IPR003661">
    <property type="entry name" value="HisK_dim/P_dom"/>
</dbReference>
<dbReference type="FunFam" id="2.60.40.10:FF:000791">
    <property type="entry name" value="Two-component system sensor histidine kinase/response regulator"/>
    <property type="match status" value="1"/>
</dbReference>
<dbReference type="InterPro" id="IPR011110">
    <property type="entry name" value="Reg_prop"/>
</dbReference>
<dbReference type="GO" id="GO:0043565">
    <property type="term" value="F:sequence-specific DNA binding"/>
    <property type="evidence" value="ECO:0007669"/>
    <property type="project" value="InterPro"/>
</dbReference>
<dbReference type="Gene3D" id="1.10.287.130">
    <property type="match status" value="1"/>
</dbReference>
<dbReference type="Proteomes" id="UP000308181">
    <property type="component" value="Unassembled WGS sequence"/>
</dbReference>
<dbReference type="Gene3D" id="3.30.565.10">
    <property type="entry name" value="Histidine kinase-like ATPase, C-terminal domain"/>
    <property type="match status" value="1"/>
</dbReference>
<dbReference type="SUPFAM" id="SSF63829">
    <property type="entry name" value="Calcium-dependent phosphotriesterase"/>
    <property type="match status" value="2"/>
</dbReference>
<dbReference type="InterPro" id="IPR011123">
    <property type="entry name" value="Y_Y_Y"/>
</dbReference>
<dbReference type="PROSITE" id="PS50110">
    <property type="entry name" value="RESPONSE_REGULATORY"/>
    <property type="match status" value="1"/>
</dbReference>
<dbReference type="Pfam" id="PF07494">
    <property type="entry name" value="Reg_prop"/>
    <property type="match status" value="4"/>
</dbReference>
<dbReference type="RefSeq" id="WP_136826839.1">
    <property type="nucleotide sequence ID" value="NZ_SWBP01000004.1"/>
</dbReference>
<keyword evidence="11" id="KW-0804">Transcription</keyword>
<evidence type="ECO:0000256" key="6">
    <source>
        <dbReference type="ARBA" id="ARBA00022777"/>
    </source>
</evidence>
<evidence type="ECO:0000256" key="3">
    <source>
        <dbReference type="ARBA" id="ARBA00022553"/>
    </source>
</evidence>
<comment type="catalytic activity">
    <reaction evidence="1">
        <text>ATP + protein L-histidine = ADP + protein N-phospho-L-histidine.</text>
        <dbReference type="EC" id="2.7.13.3"/>
    </reaction>
</comment>
<dbReference type="InterPro" id="IPR018062">
    <property type="entry name" value="HTH_AraC-typ_CS"/>
</dbReference>
<feature type="domain" description="Response regulatory" evidence="16">
    <location>
        <begin position="1088"/>
        <end position="1203"/>
    </location>
</feature>
<feature type="domain" description="Histidine kinase" evidence="15">
    <location>
        <begin position="826"/>
        <end position="1047"/>
    </location>
</feature>
<name>A0A4U1BVP2_9SPHI</name>
<dbReference type="PRINTS" id="PR00344">
    <property type="entry name" value="BCTRLSENSOR"/>
</dbReference>
<organism evidence="17 18">
    <name type="scientific">Pedobacter cryophilus</name>
    <dbReference type="NCBI Taxonomy" id="2571271"/>
    <lineage>
        <taxon>Bacteria</taxon>
        <taxon>Pseudomonadati</taxon>
        <taxon>Bacteroidota</taxon>
        <taxon>Sphingobacteriia</taxon>
        <taxon>Sphingobacteriales</taxon>
        <taxon>Sphingobacteriaceae</taxon>
        <taxon>Pedobacter</taxon>
    </lineage>
</organism>
<dbReference type="InterPro" id="IPR031815">
    <property type="entry name" value="DUF5074"/>
</dbReference>
<keyword evidence="8" id="KW-0902">Two-component regulatory system</keyword>
<proteinExistence type="predicted"/>
<protein>
    <recommendedName>
        <fullName evidence="2">histidine kinase</fullName>
        <ecNumber evidence="2">2.7.13.3</ecNumber>
    </recommendedName>
</protein>
<dbReference type="InterPro" id="IPR004358">
    <property type="entry name" value="Sig_transdc_His_kin-like_C"/>
</dbReference>
<dbReference type="SMART" id="SM00387">
    <property type="entry name" value="HATPase_c"/>
    <property type="match status" value="1"/>
</dbReference>
<dbReference type="InterPro" id="IPR003594">
    <property type="entry name" value="HATPase_dom"/>
</dbReference>
<evidence type="ECO:0000256" key="4">
    <source>
        <dbReference type="ARBA" id="ARBA00022679"/>
    </source>
</evidence>
<keyword evidence="9" id="KW-0805">Transcription regulation</keyword>
<evidence type="ECO:0000259" key="14">
    <source>
        <dbReference type="PROSITE" id="PS01124"/>
    </source>
</evidence>
<dbReference type="Pfam" id="PF07495">
    <property type="entry name" value="Y_Y_Y"/>
    <property type="match status" value="1"/>
</dbReference>
<dbReference type="GO" id="GO:0005524">
    <property type="term" value="F:ATP binding"/>
    <property type="evidence" value="ECO:0007669"/>
    <property type="project" value="UniProtKB-KW"/>
</dbReference>
<dbReference type="Pfam" id="PF00072">
    <property type="entry name" value="Response_reg"/>
    <property type="match status" value="1"/>
</dbReference>
<evidence type="ECO:0000256" key="5">
    <source>
        <dbReference type="ARBA" id="ARBA00022741"/>
    </source>
</evidence>
<evidence type="ECO:0000313" key="18">
    <source>
        <dbReference type="Proteomes" id="UP000308181"/>
    </source>
</evidence>
<evidence type="ECO:0000256" key="7">
    <source>
        <dbReference type="ARBA" id="ARBA00022840"/>
    </source>
</evidence>
<dbReference type="InterPro" id="IPR036890">
    <property type="entry name" value="HATPase_C_sf"/>
</dbReference>
<dbReference type="PANTHER" id="PTHR43547:SF2">
    <property type="entry name" value="HYBRID SIGNAL TRANSDUCTION HISTIDINE KINASE C"/>
    <property type="match status" value="1"/>
</dbReference>
<evidence type="ECO:0000259" key="15">
    <source>
        <dbReference type="PROSITE" id="PS50109"/>
    </source>
</evidence>
<dbReference type="Gene3D" id="1.10.10.60">
    <property type="entry name" value="Homeodomain-like"/>
    <property type="match status" value="1"/>
</dbReference>
<keyword evidence="13" id="KW-0812">Transmembrane</keyword>
<feature type="transmembrane region" description="Helical" evidence="13">
    <location>
        <begin position="7"/>
        <end position="25"/>
    </location>
</feature>
<dbReference type="SUPFAM" id="SSF47384">
    <property type="entry name" value="Homodimeric domain of signal transducing histidine kinase"/>
    <property type="match status" value="1"/>
</dbReference>
<dbReference type="GO" id="GO:0003700">
    <property type="term" value="F:DNA-binding transcription factor activity"/>
    <property type="evidence" value="ECO:0007669"/>
    <property type="project" value="InterPro"/>
</dbReference>
<keyword evidence="6" id="KW-0418">Kinase</keyword>
<keyword evidence="13" id="KW-1133">Transmembrane helix</keyword>
<dbReference type="Gene3D" id="2.130.10.10">
    <property type="entry name" value="YVTN repeat-like/Quinoprotein amine dehydrogenase"/>
    <property type="match status" value="2"/>
</dbReference>
<dbReference type="GO" id="GO:0000155">
    <property type="term" value="F:phosphorelay sensor kinase activity"/>
    <property type="evidence" value="ECO:0007669"/>
    <property type="project" value="InterPro"/>
</dbReference>
<comment type="caution">
    <text evidence="17">The sequence shown here is derived from an EMBL/GenBank/DDBJ whole genome shotgun (WGS) entry which is preliminary data.</text>
</comment>
<dbReference type="InterPro" id="IPR018060">
    <property type="entry name" value="HTH_AraC"/>
</dbReference>
<dbReference type="InterPro" id="IPR013783">
    <property type="entry name" value="Ig-like_fold"/>
</dbReference>
<evidence type="ECO:0000256" key="12">
    <source>
        <dbReference type="PROSITE-ProRule" id="PRU00169"/>
    </source>
</evidence>
<dbReference type="CDD" id="cd00082">
    <property type="entry name" value="HisKA"/>
    <property type="match status" value="1"/>
</dbReference>
<sequence>MQFKKAIIFSAFIIYQVIGIASLFAQNQIKFNHLSVEEGLSSSSVLSITQDQTGFIWFGCSYGLNKYDGKNFKIYHFSPDNNKSLSSDNRIKVYKGVNQKIWVLSFAGLDTYNQQLDNFDRVLKAEGLKCFYQEQNGKIWLGTETGLIYSNGNKNYTFKSFPLLKNNVGLAINCIFQDKDNKLWIGSNKGLFCIDSGKAVRIKVVNGVNVSTIIQDANQNLWLGTIGKGILVFNPKSSTVIKKLNQDVNTSESLASNDVFKIINTKSGDLWVGTQTGLSVVNPQTFKVKTYKNVPSDINSLNHNSIYDVFEDINGSIWIGTYFGGINVVHQASTPFKVLSAGDNPKSLNINVISTIYQDEFNDVWVGTENSGLNHLDKKLNKISVFRNSVNNPNSLSYNHVKGIIKDDKGRFWVATYKGGLNLFNPKNQTFTSFKTNPKDNTTIEANNIYSILQDSKKRFWIGTEEGLNLFYPEAGKFKRSDVIEREFKIKGGFVMNLFEDSRKNLFVSNNLGLFVLEANTSQFKHIPYFSKANLTNYRINYFFEDSKKQIWIANYQGGITKFDYKKQTFKTYNTNQGLPSNDVLAVLEDNNGMLWLSTSNGLSKFDVAKEVFNNYDQKDGLPGNEFNRASCLKLRNGELLFGNYKGLVSFNPNDIKENLFAPAVLLTDLKLFNKTVKINDEDNLLKQSIAFTKELVFDYDQNSFTLEFAALNYIQSDKNRYAYKLEGFDKDWQYGTNSFATYANLLPGKYKFLVKAANNNGVWTTSVKALDIKVLSPPWISWWAYLIYLSVGFIVAVLIVRYIKIKTILKQEEEIHQLKLDFFTNISHEIRTPLTLIKAPVEELILNQNQDKQQKESLIQVKNNTDRLLRLVNELMDFRKAETGKLDLEVQNQNIIDFLNDICQSFNILANKKNITFKFNHQVEELNIYFDRNQLEKVFFNLLSNAFKFTPEGGVINVEVKETASHCIVEVSDNGCGIPETDHKNLYRRFFQSSLKQAEMPGSGIGLAFSKSIIELHKGIISFTSKLAENGANGYTVFSVSLLKGNQHFDKINLKRGKEQGNYRLVDDFDLLDDPSVDDEQEQTETQILVIEDNDEIREFIKNSLQKTYKVETAKDGTEGLEKAFETLPDLIISDVKMPGKDGLEICKILKSDERTSHIPIILLTARTTMVHQLAGLENGADVYLTKPFSLYMLKLNIKNLMSSRMAMRERFSQEMMLKPSNVIVNTTDEKFLKRIIKIVEDHMDDSEFDVEQLITEVGMSKRVLYKKLSSLTNMTAADFVRSIRLNKAVMLLENGGFNVSEVAFAVGFNDPKYFTKSFKKQFGKSPREYQNGMSQ</sequence>
<dbReference type="InterPro" id="IPR015943">
    <property type="entry name" value="WD40/YVTN_repeat-like_dom_sf"/>
</dbReference>
<dbReference type="InterPro" id="IPR001789">
    <property type="entry name" value="Sig_transdc_resp-reg_receiver"/>
</dbReference>
<keyword evidence="10" id="KW-0238">DNA-binding</keyword>
<reference evidence="17 18" key="1">
    <citation type="submission" date="2019-04" db="EMBL/GenBank/DDBJ databases">
        <title>Pedobacter sp. AR-3-17 sp. nov., isolated from Arctic soil.</title>
        <authorList>
            <person name="Dahal R.H."/>
            <person name="Kim D.-U."/>
        </authorList>
    </citation>
    <scope>NUCLEOTIDE SEQUENCE [LARGE SCALE GENOMIC DNA]</scope>
    <source>
        <strain evidence="17 18">AR-3-17</strain>
    </source>
</reference>
<evidence type="ECO:0000256" key="2">
    <source>
        <dbReference type="ARBA" id="ARBA00012438"/>
    </source>
</evidence>
<dbReference type="PANTHER" id="PTHR43547">
    <property type="entry name" value="TWO-COMPONENT HISTIDINE KINASE"/>
    <property type="match status" value="1"/>
</dbReference>
<dbReference type="SMART" id="SM00448">
    <property type="entry name" value="REC"/>
    <property type="match status" value="1"/>
</dbReference>
<dbReference type="EMBL" id="SWBP01000004">
    <property type="protein sequence ID" value="TKB96875.1"/>
    <property type="molecule type" value="Genomic_DNA"/>
</dbReference>
<dbReference type="Gene3D" id="2.60.40.10">
    <property type="entry name" value="Immunoglobulins"/>
    <property type="match status" value="1"/>
</dbReference>
<dbReference type="PROSITE" id="PS50109">
    <property type="entry name" value="HIS_KIN"/>
    <property type="match status" value="1"/>
</dbReference>
<dbReference type="InterPro" id="IPR005467">
    <property type="entry name" value="His_kinase_dom"/>
</dbReference>
<keyword evidence="4" id="KW-0808">Transferase</keyword>
<dbReference type="PROSITE" id="PS00041">
    <property type="entry name" value="HTH_ARAC_FAMILY_1"/>
    <property type="match status" value="1"/>
</dbReference>
<dbReference type="PROSITE" id="PS01124">
    <property type="entry name" value="HTH_ARAC_FAMILY_2"/>
    <property type="match status" value="1"/>
</dbReference>